<sequence>MAATAITTPAEPRSRTILLLVHQVEDVAPVAALCALLGDLYRHRTLFAHEPMPVLRVVVTPSLQHHFACNGRIVSWRAHESVSNGSSFRWATHVGAPDSVWPLHDAPTANDTSWLEDAFWGRSNRKNPLSHDDGGMADMILLGCSSSLTLNVWQQIARLVDKLPQTNNHYSRVPPLVIASLGNLRGLDWLSRMAFATPPSQTAVRLKDLSIQPFQEIRQNQSARNLGIRPLVLIGLPSPLWFCRRIPDTRSVNTRSIRTSFSYEDSLVLMTGNRDSSSTQPQQICLVSSTTPLSEQQEAHVQRLLCQTIFAPKTNLELDLSIPPISPTSPPDATHYIYALIRSLLQDPYLIQFPCTLAILHPTNSKHHHQQQTECPLKPHPTPGCIILTVLEDLLLVLHQLLVRTRSERGDNNNHHHLFDQHVLQPLRVSLLAQLLGNGGSLLEDLTMNRTVDVLPRLHHRRQTNATDDETIWRQRWILEPILTRAALSEWQFMTERSPYPSTVATTTHELRHQIRKDTIQYGLGFVLQLGRMLQMEPKQLALLEWVVESCCWTDDSGATSKQEEPISAIPLEDWGIKTMPDLNDFLARSPVFGRHSVSVPAPLSRL</sequence>
<evidence type="ECO:0000313" key="1">
    <source>
        <dbReference type="EMBL" id="CAB9526844.1"/>
    </source>
</evidence>
<dbReference type="AlphaFoldDB" id="A0A9N8EXH0"/>
<name>A0A9N8EXH0_9STRA</name>
<evidence type="ECO:0000313" key="2">
    <source>
        <dbReference type="Proteomes" id="UP001153069"/>
    </source>
</evidence>
<gene>
    <name evidence="1" type="ORF">SEMRO_1899_G304220.1</name>
</gene>
<protein>
    <submittedName>
        <fullName evidence="1">Uncharacterized protein</fullName>
    </submittedName>
</protein>
<accession>A0A9N8EXH0</accession>
<comment type="caution">
    <text evidence="1">The sequence shown here is derived from an EMBL/GenBank/DDBJ whole genome shotgun (WGS) entry which is preliminary data.</text>
</comment>
<organism evidence="1 2">
    <name type="scientific">Seminavis robusta</name>
    <dbReference type="NCBI Taxonomy" id="568900"/>
    <lineage>
        <taxon>Eukaryota</taxon>
        <taxon>Sar</taxon>
        <taxon>Stramenopiles</taxon>
        <taxon>Ochrophyta</taxon>
        <taxon>Bacillariophyta</taxon>
        <taxon>Bacillariophyceae</taxon>
        <taxon>Bacillariophycidae</taxon>
        <taxon>Naviculales</taxon>
        <taxon>Naviculaceae</taxon>
        <taxon>Seminavis</taxon>
    </lineage>
</organism>
<keyword evidence="2" id="KW-1185">Reference proteome</keyword>
<dbReference type="Proteomes" id="UP001153069">
    <property type="component" value="Unassembled WGS sequence"/>
</dbReference>
<proteinExistence type="predicted"/>
<reference evidence="1" key="1">
    <citation type="submission" date="2020-06" db="EMBL/GenBank/DDBJ databases">
        <authorList>
            <consortium name="Plant Systems Biology data submission"/>
        </authorList>
    </citation>
    <scope>NUCLEOTIDE SEQUENCE</scope>
    <source>
        <strain evidence="1">D6</strain>
    </source>
</reference>
<dbReference type="EMBL" id="CAICTM010001897">
    <property type="protein sequence ID" value="CAB9526844.1"/>
    <property type="molecule type" value="Genomic_DNA"/>
</dbReference>